<gene>
    <name evidence="3" type="ORF">KIW84_057084</name>
</gene>
<feature type="domain" description="Tf2-1-like SH3-like" evidence="2">
    <location>
        <begin position="17"/>
        <end position="81"/>
    </location>
</feature>
<dbReference type="Pfam" id="PF24626">
    <property type="entry name" value="SH3_Tf2-1"/>
    <property type="match status" value="1"/>
</dbReference>
<feature type="region of interest" description="Disordered" evidence="1">
    <location>
        <begin position="164"/>
        <end position="185"/>
    </location>
</feature>
<comment type="caution">
    <text evidence="3">The sequence shown here is derived from an EMBL/GenBank/DDBJ whole genome shotgun (WGS) entry which is preliminary data.</text>
</comment>
<dbReference type="EMBL" id="JAMSHJ010000005">
    <property type="protein sequence ID" value="KAI5412282.1"/>
    <property type="molecule type" value="Genomic_DNA"/>
</dbReference>
<proteinExistence type="predicted"/>
<keyword evidence="4" id="KW-1185">Reference proteome</keyword>
<dbReference type="InterPro" id="IPR056924">
    <property type="entry name" value="SH3_Tf2-1"/>
</dbReference>
<evidence type="ECO:0000313" key="4">
    <source>
        <dbReference type="Proteomes" id="UP001058974"/>
    </source>
</evidence>
<evidence type="ECO:0000256" key="1">
    <source>
        <dbReference type="SAM" id="MobiDB-lite"/>
    </source>
</evidence>
<accession>A0A9D5AHN7</accession>
<evidence type="ECO:0000259" key="2">
    <source>
        <dbReference type="Pfam" id="PF24626"/>
    </source>
</evidence>
<evidence type="ECO:0000313" key="3">
    <source>
        <dbReference type="EMBL" id="KAI5412282.1"/>
    </source>
</evidence>
<dbReference type="PANTHER" id="PTHR46148:SF52">
    <property type="entry name" value="OS04G0603800 PROTEIN"/>
    <property type="match status" value="1"/>
</dbReference>
<dbReference type="Proteomes" id="UP001058974">
    <property type="component" value="Chromosome 5"/>
</dbReference>
<protein>
    <recommendedName>
        <fullName evidence="2">Tf2-1-like SH3-like domain-containing protein</fullName>
    </recommendedName>
</protein>
<organism evidence="3 4">
    <name type="scientific">Pisum sativum</name>
    <name type="common">Garden pea</name>
    <name type="synonym">Lathyrus oleraceus</name>
    <dbReference type="NCBI Taxonomy" id="3888"/>
    <lineage>
        <taxon>Eukaryota</taxon>
        <taxon>Viridiplantae</taxon>
        <taxon>Streptophyta</taxon>
        <taxon>Embryophyta</taxon>
        <taxon>Tracheophyta</taxon>
        <taxon>Spermatophyta</taxon>
        <taxon>Magnoliopsida</taxon>
        <taxon>eudicotyledons</taxon>
        <taxon>Gunneridae</taxon>
        <taxon>Pentapetalae</taxon>
        <taxon>rosids</taxon>
        <taxon>fabids</taxon>
        <taxon>Fabales</taxon>
        <taxon>Fabaceae</taxon>
        <taxon>Papilionoideae</taxon>
        <taxon>50 kb inversion clade</taxon>
        <taxon>NPAAA clade</taxon>
        <taxon>Hologalegina</taxon>
        <taxon>IRL clade</taxon>
        <taxon>Fabeae</taxon>
        <taxon>Lathyrus</taxon>
    </lineage>
</organism>
<reference evidence="3 4" key="1">
    <citation type="journal article" date="2022" name="Nat. Genet.">
        <title>Improved pea reference genome and pan-genome highlight genomic features and evolutionary characteristics.</title>
        <authorList>
            <person name="Yang T."/>
            <person name="Liu R."/>
            <person name="Luo Y."/>
            <person name="Hu S."/>
            <person name="Wang D."/>
            <person name="Wang C."/>
            <person name="Pandey M.K."/>
            <person name="Ge S."/>
            <person name="Xu Q."/>
            <person name="Li N."/>
            <person name="Li G."/>
            <person name="Huang Y."/>
            <person name="Saxena R.K."/>
            <person name="Ji Y."/>
            <person name="Li M."/>
            <person name="Yan X."/>
            <person name="He Y."/>
            <person name="Liu Y."/>
            <person name="Wang X."/>
            <person name="Xiang C."/>
            <person name="Varshney R.K."/>
            <person name="Ding H."/>
            <person name="Gao S."/>
            <person name="Zong X."/>
        </authorList>
    </citation>
    <scope>NUCLEOTIDE SEQUENCE [LARGE SCALE GENOMIC DNA]</scope>
    <source>
        <strain evidence="3 4">cv. Zhongwan 6</strain>
    </source>
</reference>
<feature type="compositionally biased region" description="Basic and acidic residues" evidence="1">
    <location>
        <begin position="164"/>
        <end position="177"/>
    </location>
</feature>
<dbReference type="Gramene" id="Psat05G0708400-T1">
    <property type="protein sequence ID" value="KAI5412282.1"/>
    <property type="gene ID" value="KIW84_057084"/>
</dbReference>
<dbReference type="AlphaFoldDB" id="A0A9D5AHN7"/>
<dbReference type="PANTHER" id="PTHR46148">
    <property type="entry name" value="CHROMO DOMAIN-CONTAINING PROTEIN"/>
    <property type="match status" value="1"/>
</dbReference>
<name>A0A9D5AHN7_PEA</name>
<sequence>MKSNAEKKRAWVSLQVGDTVMVKLQTYGQHSIALRKNQKLSMKYFGPFKVLAKIGTVAFKLELSSTTRIYPIFHVAQLKLFKGPTSEPYMPLPLTVSEMEHIMQRIQVLATRTIIKGSRQVPQIVVQWENNLQEEAMWEDVEVMAASYLTFNLEDKVILKGDGNVTKEKPRDEKEGETSMNNKLSQIQEMRHEKREIKTNWKILQSRWDGQQAGLGGFGPKSLTHPNPWLSRISSFSSIFVIGLDGLG</sequence>